<keyword evidence="5" id="KW-0285">Flavoprotein</keyword>
<comment type="cofactor">
    <cofactor evidence="1">
        <name>FAD</name>
        <dbReference type="ChEBI" id="CHEBI:57692"/>
    </cofactor>
</comment>
<keyword evidence="8 12" id="KW-0560">Oxidoreductase</keyword>
<feature type="domain" description="Fumarate reductase/succinate dehydrogenase flavoprotein-like C-terminal" evidence="11">
    <location>
        <begin position="436"/>
        <end position="470"/>
    </location>
</feature>
<evidence type="ECO:0000256" key="5">
    <source>
        <dbReference type="ARBA" id="ARBA00022630"/>
    </source>
</evidence>
<evidence type="ECO:0000256" key="4">
    <source>
        <dbReference type="ARBA" id="ARBA00012173"/>
    </source>
</evidence>
<dbReference type="InterPro" id="IPR003953">
    <property type="entry name" value="FAD-dep_OxRdtase_2_FAD-bd"/>
</dbReference>
<dbReference type="InterPro" id="IPR015939">
    <property type="entry name" value="Fum_Rdtase/Succ_DH_flav-like_C"/>
</dbReference>
<evidence type="ECO:0000256" key="6">
    <source>
        <dbReference type="ARBA" id="ARBA00022642"/>
    </source>
</evidence>
<dbReference type="KEGG" id="tsv:DSM104635_02606"/>
<evidence type="ECO:0000256" key="1">
    <source>
        <dbReference type="ARBA" id="ARBA00001974"/>
    </source>
</evidence>
<dbReference type="InterPro" id="IPR027477">
    <property type="entry name" value="Succ_DH/fumarate_Rdtase_cat_sf"/>
</dbReference>
<dbReference type="GO" id="GO:0008734">
    <property type="term" value="F:L-aspartate oxidase activity"/>
    <property type="evidence" value="ECO:0007669"/>
    <property type="project" value="UniProtKB-EC"/>
</dbReference>
<keyword evidence="13" id="KW-1185">Reference proteome</keyword>
<dbReference type="SUPFAM" id="SSF56425">
    <property type="entry name" value="Succinate dehydrogenase/fumarate reductase flavoprotein, catalytic domain"/>
    <property type="match status" value="1"/>
</dbReference>
<dbReference type="SUPFAM" id="SSF51905">
    <property type="entry name" value="FAD/NAD(P)-binding domain"/>
    <property type="match status" value="1"/>
</dbReference>
<protein>
    <recommendedName>
        <fullName evidence="4">L-aspartate oxidase</fullName>
        <ecNumber evidence="4">1.4.3.16</ecNumber>
    </recommendedName>
</protein>
<sequence length="489" mass="49927">MSERALIVGAGLAGLFLALKLAPRRVTVLSQAPLGQASSSAWAQGGLAAALAPGDNPALHADDTVNAGAGLVDPAIAALIANEGPARVVDLVALGVPFDRTPDGALAQSLEAAHSRPRVVRVSGDLAGKAIMDALIAATRAAPHIEVIENARARALLQDGNGRVRGVLCDDGATFVADETILATGGVGGLYAVTTNPIEAMGQGFAMAARSGALIADAEFVQFHPTAIDIGRDPAPLATEALRGEGAHIVNGKGEAFVPDLAARDVVARAIHIERQAGRGAFLDAREAVGSKFPTHFPTVFAACMSAGIDPRLQPIPIAPAAHYHMGGIATDVWGRSSLAGLSAVGECASTGAHGANRLASNSLLEAVVFAHRIAARLRDDAPQSYLAPQPAAAPPTLPDSPRAELRQLMDANASVVREHAGLAHALDRVAALCDAHGRANALVAAHLILTAALARTESRGAHFRSDYPNGLPPQRTFIAGTALAPAAA</sequence>
<evidence type="ECO:0000256" key="9">
    <source>
        <dbReference type="ARBA" id="ARBA00048305"/>
    </source>
</evidence>
<dbReference type="Proteomes" id="UP000431269">
    <property type="component" value="Chromosome"/>
</dbReference>
<dbReference type="Gene3D" id="3.90.700.10">
    <property type="entry name" value="Succinate dehydrogenase/fumarate reductase flavoprotein, catalytic domain"/>
    <property type="match status" value="1"/>
</dbReference>
<dbReference type="SUPFAM" id="SSF46977">
    <property type="entry name" value="Succinate dehydrogenase/fumarate reductase flavoprotein C-terminal domain"/>
    <property type="match status" value="1"/>
</dbReference>
<dbReference type="Pfam" id="PF02910">
    <property type="entry name" value="Succ_DH_flav_C"/>
    <property type="match status" value="1"/>
</dbReference>
<evidence type="ECO:0000259" key="11">
    <source>
        <dbReference type="Pfam" id="PF02910"/>
    </source>
</evidence>
<accession>A0A6I6MKC1</accession>
<evidence type="ECO:0000313" key="12">
    <source>
        <dbReference type="EMBL" id="QGZ95755.1"/>
    </source>
</evidence>
<comment type="similarity">
    <text evidence="3">Belongs to the FAD-dependent oxidoreductase 2 family. NadB subfamily.</text>
</comment>
<dbReference type="InterPro" id="IPR036188">
    <property type="entry name" value="FAD/NAD-bd_sf"/>
</dbReference>
<proteinExistence type="inferred from homology"/>
<keyword evidence="7" id="KW-0274">FAD</keyword>
<keyword evidence="6" id="KW-0662">Pyridine nucleotide biosynthesis</keyword>
<dbReference type="InterPro" id="IPR037099">
    <property type="entry name" value="Fum_R/Succ_DH_flav-like_C_sf"/>
</dbReference>
<dbReference type="EC" id="1.4.3.16" evidence="4"/>
<dbReference type="AlphaFoldDB" id="A0A6I6MKC1"/>
<dbReference type="Gene3D" id="1.20.58.100">
    <property type="entry name" value="Fumarate reductase/succinate dehydrogenase flavoprotein-like, C-terminal domain"/>
    <property type="match status" value="1"/>
</dbReference>
<name>A0A6I6MKC1_9CAUL</name>
<evidence type="ECO:0000256" key="7">
    <source>
        <dbReference type="ARBA" id="ARBA00022827"/>
    </source>
</evidence>
<evidence type="ECO:0000256" key="2">
    <source>
        <dbReference type="ARBA" id="ARBA00004950"/>
    </source>
</evidence>
<dbReference type="GO" id="GO:0034628">
    <property type="term" value="P:'de novo' NAD+ biosynthetic process from L-aspartate"/>
    <property type="evidence" value="ECO:0007669"/>
    <property type="project" value="TreeGrafter"/>
</dbReference>
<dbReference type="EMBL" id="CP047045">
    <property type="protein sequence ID" value="QGZ95755.1"/>
    <property type="molecule type" value="Genomic_DNA"/>
</dbReference>
<comment type="catalytic activity">
    <reaction evidence="9">
        <text>L-aspartate + O2 = iminosuccinate + H2O2</text>
        <dbReference type="Rhea" id="RHEA:25876"/>
        <dbReference type="ChEBI" id="CHEBI:15379"/>
        <dbReference type="ChEBI" id="CHEBI:16240"/>
        <dbReference type="ChEBI" id="CHEBI:29991"/>
        <dbReference type="ChEBI" id="CHEBI:77875"/>
        <dbReference type="EC" id="1.4.3.16"/>
    </reaction>
    <physiologicalReaction direction="left-to-right" evidence="9">
        <dbReference type="Rhea" id="RHEA:25877"/>
    </physiologicalReaction>
</comment>
<dbReference type="RefSeq" id="WP_158766591.1">
    <property type="nucleotide sequence ID" value="NZ_CP047045.1"/>
</dbReference>
<dbReference type="PANTHER" id="PTHR42716">
    <property type="entry name" value="L-ASPARTATE OXIDASE"/>
    <property type="match status" value="1"/>
</dbReference>
<organism evidence="12 13">
    <name type="scientific">Terricaulis silvestris</name>
    <dbReference type="NCBI Taxonomy" id="2686094"/>
    <lineage>
        <taxon>Bacteria</taxon>
        <taxon>Pseudomonadati</taxon>
        <taxon>Pseudomonadota</taxon>
        <taxon>Alphaproteobacteria</taxon>
        <taxon>Caulobacterales</taxon>
        <taxon>Caulobacteraceae</taxon>
        <taxon>Terricaulis</taxon>
    </lineage>
</organism>
<evidence type="ECO:0000259" key="10">
    <source>
        <dbReference type="Pfam" id="PF00890"/>
    </source>
</evidence>
<dbReference type="NCBIfam" id="NF005701">
    <property type="entry name" value="PRK07512.1"/>
    <property type="match status" value="1"/>
</dbReference>
<dbReference type="PANTHER" id="PTHR42716:SF2">
    <property type="entry name" value="L-ASPARTATE OXIDASE, CHLOROPLASTIC"/>
    <property type="match status" value="1"/>
</dbReference>
<evidence type="ECO:0000256" key="3">
    <source>
        <dbReference type="ARBA" id="ARBA00008562"/>
    </source>
</evidence>
<evidence type="ECO:0000313" key="13">
    <source>
        <dbReference type="Proteomes" id="UP000431269"/>
    </source>
</evidence>
<feature type="domain" description="FAD-dependent oxidoreductase 2 FAD-binding" evidence="10">
    <location>
        <begin position="5"/>
        <end position="364"/>
    </location>
</feature>
<dbReference type="Pfam" id="PF00890">
    <property type="entry name" value="FAD_binding_2"/>
    <property type="match status" value="1"/>
</dbReference>
<dbReference type="UniPathway" id="UPA00253">
    <property type="reaction ID" value="UER00326"/>
</dbReference>
<comment type="pathway">
    <text evidence="2">Cofactor biosynthesis; NAD(+) biosynthesis; iminoaspartate from L-aspartate (oxidase route): step 1/1.</text>
</comment>
<evidence type="ECO:0000256" key="8">
    <source>
        <dbReference type="ARBA" id="ARBA00023002"/>
    </source>
</evidence>
<dbReference type="Gene3D" id="3.50.50.60">
    <property type="entry name" value="FAD/NAD(P)-binding domain"/>
    <property type="match status" value="1"/>
</dbReference>
<gene>
    <name evidence="12" type="primary">nadB</name>
    <name evidence="12" type="ORF">DSM104635_02606</name>
</gene>
<dbReference type="InterPro" id="IPR005288">
    <property type="entry name" value="NadB"/>
</dbReference>
<reference evidence="13" key="1">
    <citation type="submission" date="2019-12" db="EMBL/GenBank/DDBJ databases">
        <title>Complete genome of Terracaulis silvestris 0127_4.</title>
        <authorList>
            <person name="Vieira S."/>
            <person name="Riedel T."/>
            <person name="Sproer C."/>
            <person name="Pascual J."/>
            <person name="Boedeker C."/>
            <person name="Overmann J."/>
        </authorList>
    </citation>
    <scope>NUCLEOTIDE SEQUENCE [LARGE SCALE GENOMIC DNA]</scope>
    <source>
        <strain evidence="13">0127_4</strain>
    </source>
</reference>